<keyword evidence="3 6" id="KW-0255">Endonuclease</keyword>
<evidence type="ECO:0000256" key="5">
    <source>
        <dbReference type="ARBA" id="ARBA00022884"/>
    </source>
</evidence>
<dbReference type="EC" id="3.1.26.5" evidence="6 7"/>
<dbReference type="InterPro" id="IPR014721">
    <property type="entry name" value="Ribsml_uS5_D2-typ_fold_subgr"/>
</dbReference>
<evidence type="ECO:0000256" key="4">
    <source>
        <dbReference type="ARBA" id="ARBA00022801"/>
    </source>
</evidence>
<dbReference type="NCBIfam" id="TIGR00188">
    <property type="entry name" value="rnpA"/>
    <property type="match status" value="1"/>
</dbReference>
<proteinExistence type="inferred from homology"/>
<comment type="catalytic activity">
    <reaction evidence="6">
        <text>Endonucleolytic cleavage of RNA, removing 5'-extranucleotides from tRNA precursor.</text>
        <dbReference type="EC" id="3.1.26.5"/>
    </reaction>
</comment>
<evidence type="ECO:0000256" key="2">
    <source>
        <dbReference type="ARBA" id="ARBA00022722"/>
    </source>
</evidence>
<keyword evidence="4 6" id="KW-0378">Hydrolase</keyword>
<evidence type="ECO:0000313" key="8">
    <source>
        <dbReference type="EMBL" id="WIO46500.1"/>
    </source>
</evidence>
<evidence type="ECO:0000313" key="9">
    <source>
        <dbReference type="Proteomes" id="UP001177295"/>
    </source>
</evidence>
<dbReference type="Gene3D" id="3.30.230.10">
    <property type="match status" value="1"/>
</dbReference>
<organism evidence="8 9">
    <name type="scientific">Candidatus Southlakia epibionticum</name>
    <dbReference type="NCBI Taxonomy" id="3043284"/>
    <lineage>
        <taxon>Bacteria</taxon>
        <taxon>Candidatus Saccharimonadota</taxon>
        <taxon>Candidatus Saccharimonadia</taxon>
        <taxon>Candidatus Saccharimonadales</taxon>
        <taxon>Candidatus Saccharimonadaceae</taxon>
        <taxon>Candidatus Southlakia</taxon>
    </lineage>
</organism>
<keyword evidence="9" id="KW-1185">Reference proteome</keyword>
<name>A0ABY8WW94_9BACT</name>
<evidence type="ECO:0000256" key="6">
    <source>
        <dbReference type="HAMAP-Rule" id="MF_00227"/>
    </source>
</evidence>
<sequence length="114" mass="13134">MLAATYRFHGHGSLGYLYRNGRAIRSRCLTVKYIANPRRKYPRFAVVVSKKIYKSAVRRNRIRRRIYECIRRELPNLSNAGDLAVIVTSAEVLTMPAVELDSLVVQLLRQACPR</sequence>
<dbReference type="PANTHER" id="PTHR33992">
    <property type="entry name" value="RIBONUCLEASE P PROTEIN COMPONENT"/>
    <property type="match status" value="1"/>
</dbReference>
<dbReference type="Proteomes" id="UP001177295">
    <property type="component" value="Chromosome"/>
</dbReference>
<evidence type="ECO:0000256" key="3">
    <source>
        <dbReference type="ARBA" id="ARBA00022759"/>
    </source>
</evidence>
<dbReference type="RefSeq" id="WP_376754021.1">
    <property type="nucleotide sequence ID" value="NZ_CP124550.1"/>
</dbReference>
<evidence type="ECO:0000256" key="7">
    <source>
        <dbReference type="NCBIfam" id="TIGR00188"/>
    </source>
</evidence>
<dbReference type="SUPFAM" id="SSF54211">
    <property type="entry name" value="Ribosomal protein S5 domain 2-like"/>
    <property type="match status" value="1"/>
</dbReference>
<comment type="similarity">
    <text evidence="6">Belongs to the RnpA family.</text>
</comment>
<evidence type="ECO:0000256" key="1">
    <source>
        <dbReference type="ARBA" id="ARBA00022694"/>
    </source>
</evidence>
<accession>A0ABY8WW94</accession>
<keyword evidence="1 6" id="KW-0819">tRNA processing</keyword>
<dbReference type="PANTHER" id="PTHR33992:SF1">
    <property type="entry name" value="RIBONUCLEASE P PROTEIN COMPONENT"/>
    <property type="match status" value="1"/>
</dbReference>
<dbReference type="InterPro" id="IPR000100">
    <property type="entry name" value="RNase_P"/>
</dbReference>
<dbReference type="HAMAP" id="MF_00227">
    <property type="entry name" value="RNase_P"/>
    <property type="match status" value="1"/>
</dbReference>
<keyword evidence="5 6" id="KW-0694">RNA-binding</keyword>
<dbReference type="EMBL" id="CP124550">
    <property type="protein sequence ID" value="WIO46500.1"/>
    <property type="molecule type" value="Genomic_DNA"/>
</dbReference>
<protein>
    <recommendedName>
        <fullName evidence="6 7">Ribonuclease P protein component</fullName>
        <shortName evidence="6">RNase P protein</shortName>
        <shortName evidence="6">RNaseP protein</shortName>
        <ecNumber evidence="6 7">3.1.26.5</ecNumber>
    </recommendedName>
    <alternativeName>
        <fullName evidence="6">Protein C5</fullName>
    </alternativeName>
</protein>
<comment type="function">
    <text evidence="6">RNaseP catalyzes the removal of the 5'-leader sequence from pre-tRNA to produce the mature 5'-terminus. It can also cleave other RNA substrates such as 4.5S RNA. The protein component plays an auxiliary but essential role in vivo by binding to the 5'-leader sequence and broadening the substrate specificity of the ribozyme.</text>
</comment>
<keyword evidence="2 6" id="KW-0540">Nuclease</keyword>
<gene>
    <name evidence="6 8" type="primary">rnpA</name>
    <name evidence="8" type="ORF">SEML1_0905</name>
</gene>
<dbReference type="InterPro" id="IPR020568">
    <property type="entry name" value="Ribosomal_Su5_D2-typ_SF"/>
</dbReference>
<comment type="subunit">
    <text evidence="6">Consists of a catalytic RNA component (M1 or rnpB) and a protein subunit.</text>
</comment>
<reference evidence="8 9" key="1">
    <citation type="journal article" date="2023" name="Cell">
        <title>Genetic manipulation of Patescibacteria provides mechanistic insights into microbial dark matter and the epibiotic lifestyle.</title>
        <authorList>
            <person name="Wang Y."/>
            <person name="Gallagher L.A."/>
            <person name="Andrade P.A."/>
            <person name="Liu A."/>
            <person name="Humphreys I.R."/>
            <person name="Turkarslan S."/>
            <person name="Cutler K.J."/>
            <person name="Arrieta-Ortiz M.L."/>
            <person name="Li Y."/>
            <person name="Radey M.C."/>
            <person name="McLean J.S."/>
            <person name="Cong Q."/>
            <person name="Baker D."/>
            <person name="Baliga N.S."/>
            <person name="Peterson S.B."/>
            <person name="Mougous J.D."/>
        </authorList>
    </citation>
    <scope>NUCLEOTIDE SEQUENCE [LARGE SCALE GENOMIC DNA]</scope>
    <source>
        <strain evidence="8 9">ML1</strain>
    </source>
</reference>
<dbReference type="Pfam" id="PF00825">
    <property type="entry name" value="Ribonuclease_P"/>
    <property type="match status" value="1"/>
</dbReference>